<gene>
    <name evidence="1" type="ORF">GCM10023216_07130</name>
</gene>
<evidence type="ECO:0000313" key="1">
    <source>
        <dbReference type="EMBL" id="GAA4720699.1"/>
    </source>
</evidence>
<evidence type="ECO:0000313" key="2">
    <source>
        <dbReference type="Proteomes" id="UP001500956"/>
    </source>
</evidence>
<organism evidence="1 2">
    <name type="scientific">Isoptericola chiayiensis</name>
    <dbReference type="NCBI Taxonomy" id="579446"/>
    <lineage>
        <taxon>Bacteria</taxon>
        <taxon>Bacillati</taxon>
        <taxon>Actinomycetota</taxon>
        <taxon>Actinomycetes</taxon>
        <taxon>Micrococcales</taxon>
        <taxon>Promicromonosporaceae</taxon>
        <taxon>Isoptericola</taxon>
    </lineage>
</organism>
<keyword evidence="2" id="KW-1185">Reference proteome</keyword>
<dbReference type="EMBL" id="BAABID010000004">
    <property type="protein sequence ID" value="GAA4720699.1"/>
    <property type="molecule type" value="Genomic_DNA"/>
</dbReference>
<dbReference type="RefSeq" id="WP_172148410.1">
    <property type="nucleotide sequence ID" value="NZ_BAABID010000004.1"/>
</dbReference>
<dbReference type="Proteomes" id="UP001500956">
    <property type="component" value="Unassembled WGS sequence"/>
</dbReference>
<comment type="caution">
    <text evidence="1">The sequence shown here is derived from an EMBL/GenBank/DDBJ whole genome shotgun (WGS) entry which is preliminary data.</text>
</comment>
<dbReference type="SUPFAM" id="SSF52540">
    <property type="entry name" value="P-loop containing nucleoside triphosphate hydrolases"/>
    <property type="match status" value="1"/>
</dbReference>
<name>A0ABP8Y5J2_9MICO</name>
<dbReference type="Gene3D" id="3.40.50.300">
    <property type="entry name" value="P-loop containing nucleotide triphosphate hydrolases"/>
    <property type="match status" value="1"/>
</dbReference>
<sequence length="399" mass="43672">MTATSADGLLLPERARLLHIGLMKTGTTSLQNAASALRPELAARGVLYPGTAVNHRIAMAALMERSLPGVEPRPKVWKRLHSEIEADTSRRVLVGHEFVSEADDATAQQVYEGLGDRTHVVITLRNYSEVLPSAWQQTLKSGRNMSFGHWLKQVLSDDLEHRRLRLERDRLDQGAVTERWARVVGPENVTVVVVDKSTPTLLFDAFEDMLGLDRGVLAGADLDGFASNRSMSLEEAELLRAVNAEVRSTLSFQEYRYWIRTGAIAAVLGGRKPAEDETKLLLPAWAADRAAERSERFAAQIEGSGVRVVGDLALLERDVPDAGRRAPRSSTVPVEAAAKAVVGAISRGKLQRDKAQELLAEKSADSAADTLDATAPRLDQASGRELAAALVRRVRERIR</sequence>
<accession>A0ABP8Y5J2</accession>
<proteinExistence type="predicted"/>
<evidence type="ECO:0008006" key="3">
    <source>
        <dbReference type="Google" id="ProtNLM"/>
    </source>
</evidence>
<protein>
    <recommendedName>
        <fullName evidence="3">Sulfotransferase family protein</fullName>
    </recommendedName>
</protein>
<reference evidence="2" key="1">
    <citation type="journal article" date="2019" name="Int. J. Syst. Evol. Microbiol.">
        <title>The Global Catalogue of Microorganisms (GCM) 10K type strain sequencing project: providing services to taxonomists for standard genome sequencing and annotation.</title>
        <authorList>
            <consortium name="The Broad Institute Genomics Platform"/>
            <consortium name="The Broad Institute Genome Sequencing Center for Infectious Disease"/>
            <person name="Wu L."/>
            <person name="Ma J."/>
        </authorList>
    </citation>
    <scope>NUCLEOTIDE SEQUENCE [LARGE SCALE GENOMIC DNA]</scope>
    <source>
        <strain evidence="2">JCM 18063</strain>
    </source>
</reference>
<dbReference type="InterPro" id="IPR027417">
    <property type="entry name" value="P-loop_NTPase"/>
</dbReference>